<dbReference type="EMBL" id="JAAXPI010000078">
    <property type="protein sequence ID" value="NKZ08312.1"/>
    <property type="molecule type" value="Genomic_DNA"/>
</dbReference>
<dbReference type="RefSeq" id="WP_067639810.1">
    <property type="nucleotide sequence ID" value="NZ_JAAXPI010000078.1"/>
</dbReference>
<reference evidence="4 5" key="1">
    <citation type="submission" date="2020-04" db="EMBL/GenBank/DDBJ databases">
        <title>MicrobeNet Type strains.</title>
        <authorList>
            <person name="Nicholson A.C."/>
        </authorList>
    </citation>
    <scope>NUCLEOTIDE SEQUENCE [LARGE SCALE GENOMIC DNA]</scope>
    <source>
        <strain evidence="4 5">ATCC BAA-277</strain>
    </source>
</reference>
<gene>
    <name evidence="4" type="ORF">HGB48_31940</name>
</gene>
<name>A0A846ZAW0_9ACTN</name>
<dbReference type="InterPro" id="IPR001031">
    <property type="entry name" value="Thioesterase"/>
</dbReference>
<dbReference type="PANTHER" id="PTHR11487">
    <property type="entry name" value="THIOESTERASE"/>
    <property type="match status" value="1"/>
</dbReference>
<dbReference type="GO" id="GO:0016787">
    <property type="term" value="F:hydrolase activity"/>
    <property type="evidence" value="ECO:0007669"/>
    <property type="project" value="UniProtKB-KW"/>
</dbReference>
<evidence type="ECO:0000313" key="4">
    <source>
        <dbReference type="EMBL" id="NKZ08312.1"/>
    </source>
</evidence>
<dbReference type="GO" id="GO:0008610">
    <property type="term" value="P:lipid biosynthetic process"/>
    <property type="evidence" value="ECO:0007669"/>
    <property type="project" value="TreeGrafter"/>
</dbReference>
<sequence length="262" mass="28092">MTTPANDLWFRRYHPSPDPRATVFCFPHAGGSASYFHPLSAALAPEFDVLAVQYPGRQDRHAEPPPPTLRELADGIHAALPPAALPPATGAPVVFFGHSMGAVVAFEVARRCESLGAAPALLFASGARAPSRVRDDGVHRRGDAGIVAELRSMGGTDARVLAEAELLEMVLPPLRSDYRAIETYRQDAGARIGAPIVVLTAVDDPRTTVDEAEAWHEHTTAGGSTHLFDGGHFYLEHHADRVIALVTETMRGLAPAPVPRRV</sequence>
<organism evidence="4 5">
    <name type="scientific">Actinomadura latina</name>
    <dbReference type="NCBI Taxonomy" id="163603"/>
    <lineage>
        <taxon>Bacteria</taxon>
        <taxon>Bacillati</taxon>
        <taxon>Actinomycetota</taxon>
        <taxon>Actinomycetes</taxon>
        <taxon>Streptosporangiales</taxon>
        <taxon>Thermomonosporaceae</taxon>
        <taxon>Actinomadura</taxon>
    </lineage>
</organism>
<dbReference type="Proteomes" id="UP000579250">
    <property type="component" value="Unassembled WGS sequence"/>
</dbReference>
<dbReference type="SUPFAM" id="SSF53474">
    <property type="entry name" value="alpha/beta-Hydrolases"/>
    <property type="match status" value="1"/>
</dbReference>
<evidence type="ECO:0000256" key="2">
    <source>
        <dbReference type="ARBA" id="ARBA00022801"/>
    </source>
</evidence>
<comment type="caution">
    <text evidence="4">The sequence shown here is derived from an EMBL/GenBank/DDBJ whole genome shotgun (WGS) entry which is preliminary data.</text>
</comment>
<dbReference type="InterPro" id="IPR012223">
    <property type="entry name" value="TEII"/>
</dbReference>
<dbReference type="SMART" id="SM00824">
    <property type="entry name" value="PKS_TE"/>
    <property type="match status" value="1"/>
</dbReference>
<evidence type="ECO:0000259" key="3">
    <source>
        <dbReference type="SMART" id="SM00824"/>
    </source>
</evidence>
<comment type="similarity">
    <text evidence="1">Belongs to the thioesterase family.</text>
</comment>
<evidence type="ECO:0000313" key="5">
    <source>
        <dbReference type="Proteomes" id="UP000579250"/>
    </source>
</evidence>
<keyword evidence="5" id="KW-1185">Reference proteome</keyword>
<proteinExistence type="inferred from homology"/>
<dbReference type="Pfam" id="PF00975">
    <property type="entry name" value="Thioesterase"/>
    <property type="match status" value="1"/>
</dbReference>
<dbReference type="InterPro" id="IPR020802">
    <property type="entry name" value="TesA-like"/>
</dbReference>
<dbReference type="Gene3D" id="3.40.50.1820">
    <property type="entry name" value="alpha/beta hydrolase"/>
    <property type="match status" value="1"/>
</dbReference>
<accession>A0A846ZAW0</accession>
<feature type="domain" description="Thioesterase TesA-like" evidence="3">
    <location>
        <begin position="24"/>
        <end position="250"/>
    </location>
</feature>
<dbReference type="InterPro" id="IPR029058">
    <property type="entry name" value="AB_hydrolase_fold"/>
</dbReference>
<evidence type="ECO:0000256" key="1">
    <source>
        <dbReference type="ARBA" id="ARBA00007169"/>
    </source>
</evidence>
<dbReference type="AlphaFoldDB" id="A0A846ZAW0"/>
<keyword evidence="2" id="KW-0378">Hydrolase</keyword>
<dbReference type="PANTHER" id="PTHR11487:SF0">
    <property type="entry name" value="S-ACYL FATTY ACID SYNTHASE THIOESTERASE, MEDIUM CHAIN"/>
    <property type="match status" value="1"/>
</dbReference>
<protein>
    <submittedName>
        <fullName evidence="4">Thioesterase</fullName>
    </submittedName>
</protein>